<dbReference type="Proteomes" id="UP001333818">
    <property type="component" value="Unassembled WGS sequence"/>
</dbReference>
<dbReference type="RefSeq" id="WP_330485072.1">
    <property type="nucleotide sequence ID" value="NZ_JAZBJZ010000086.1"/>
</dbReference>
<evidence type="ECO:0000313" key="1">
    <source>
        <dbReference type="EMBL" id="MEE3718638.1"/>
    </source>
</evidence>
<evidence type="ECO:0000313" key="2">
    <source>
        <dbReference type="Proteomes" id="UP001333818"/>
    </source>
</evidence>
<dbReference type="EMBL" id="JAZBJZ010000086">
    <property type="protein sequence ID" value="MEE3718638.1"/>
    <property type="molecule type" value="Genomic_DNA"/>
</dbReference>
<proteinExistence type="predicted"/>
<protein>
    <submittedName>
        <fullName evidence="1">Uncharacterized protein</fullName>
    </submittedName>
</protein>
<sequence length="51" mass="5959">MQLKVPLIWHLLSHHWFVGDLRYYLQNLIETLIAAPIAIGAARNLHEQKIL</sequence>
<reference evidence="1" key="1">
    <citation type="submission" date="2024-01" db="EMBL/GenBank/DDBJ databases">
        <title>Bank of Algae and Cyanobacteria of the Azores (BACA) strain genomes.</title>
        <authorList>
            <person name="Luz R."/>
            <person name="Cordeiro R."/>
            <person name="Fonseca A."/>
            <person name="Goncalves V."/>
        </authorList>
    </citation>
    <scope>NUCLEOTIDE SEQUENCE</scope>
    <source>
        <strain evidence="1">BACA0141</strain>
    </source>
</reference>
<accession>A0AAW9Q223</accession>
<organism evidence="1 2">
    <name type="scientific">Tumidithrix elongata BACA0141</name>
    <dbReference type="NCBI Taxonomy" id="2716417"/>
    <lineage>
        <taxon>Bacteria</taxon>
        <taxon>Bacillati</taxon>
        <taxon>Cyanobacteriota</taxon>
        <taxon>Cyanophyceae</taxon>
        <taxon>Pseudanabaenales</taxon>
        <taxon>Pseudanabaenaceae</taxon>
        <taxon>Tumidithrix</taxon>
        <taxon>Tumidithrix elongata</taxon>
    </lineage>
</organism>
<comment type="caution">
    <text evidence="1">The sequence shown here is derived from an EMBL/GenBank/DDBJ whole genome shotgun (WGS) entry which is preliminary data.</text>
</comment>
<name>A0AAW9Q223_9CYAN</name>
<gene>
    <name evidence="1" type="ORF">V2H45_18000</name>
</gene>
<keyword evidence="2" id="KW-1185">Reference proteome</keyword>
<dbReference type="AlphaFoldDB" id="A0AAW9Q223"/>